<name>A0A1H6ZSB8_9BACT</name>
<keyword evidence="2" id="KW-1185">Reference proteome</keyword>
<reference evidence="2" key="1">
    <citation type="submission" date="2016-10" db="EMBL/GenBank/DDBJ databases">
        <authorList>
            <person name="Varghese N."/>
            <person name="Submissions S."/>
        </authorList>
    </citation>
    <scope>NUCLEOTIDE SEQUENCE [LARGE SCALE GENOMIC DNA]</scope>
    <source>
        <strain evidence="2">IBRC-M 10761</strain>
    </source>
</reference>
<dbReference type="Proteomes" id="UP000199403">
    <property type="component" value="Unassembled WGS sequence"/>
</dbReference>
<protein>
    <submittedName>
        <fullName evidence="1">Uncharacterized protein</fullName>
    </submittedName>
</protein>
<accession>A0A1H6ZSB8</accession>
<organism evidence="1 2">
    <name type="scientific">Cyclobacterium xiamenense</name>
    <dbReference type="NCBI Taxonomy" id="1297121"/>
    <lineage>
        <taxon>Bacteria</taxon>
        <taxon>Pseudomonadati</taxon>
        <taxon>Bacteroidota</taxon>
        <taxon>Cytophagia</taxon>
        <taxon>Cytophagales</taxon>
        <taxon>Cyclobacteriaceae</taxon>
        <taxon>Cyclobacterium</taxon>
    </lineage>
</organism>
<dbReference type="EMBL" id="FNZH01000005">
    <property type="protein sequence ID" value="SEJ56128.1"/>
    <property type="molecule type" value="Genomic_DNA"/>
</dbReference>
<proteinExistence type="predicted"/>
<dbReference type="OrthoDB" id="4823114at2"/>
<evidence type="ECO:0000313" key="1">
    <source>
        <dbReference type="EMBL" id="SEJ56128.1"/>
    </source>
</evidence>
<sequence>METNQPINILFPFWIDIDPMEKLLLVNFENDPDTTYVGFEPQVFNDATNGVGHLLIGWRTDKKVDVYHQRSLNPDPSKYTIAGAGLNQMIPVDMDQAFFDVNDRGVQAHYRFADVSGRTVEISIKERNAKKRKPFGLLAPMGDAASNPRSLPLVLLQDFYFVRKTHTALTVSINNRSHTLDRLPVPMDWQQMIFARYSPKPLIATLNPAYSGILEGFDAAIGQQTAEKGNRFYAINWIDRHAHIKSMGIQNAIHPLTMSFFPSFPSLNSLSENTELKGSFRVSGHESVGSIAGDYLIRSEKETIGITLVPSKGWKPKTTKFSTWFLFTVVRVFKKWPTTYRWEAALQKRPDGSWHMQSKWIRTGKILKD</sequence>
<dbReference type="AlphaFoldDB" id="A0A1H6ZSB8"/>
<dbReference type="RefSeq" id="WP_143057653.1">
    <property type="nucleotide sequence ID" value="NZ_FNZH01000005.1"/>
</dbReference>
<evidence type="ECO:0000313" key="2">
    <source>
        <dbReference type="Proteomes" id="UP000199403"/>
    </source>
</evidence>
<gene>
    <name evidence="1" type="ORF">SAMN05192553_10591</name>
</gene>
<dbReference type="STRING" id="1416801.SAMN05192553_10591"/>